<dbReference type="InterPro" id="IPR031717">
    <property type="entry name" value="ODO-1/KGD_C"/>
</dbReference>
<dbReference type="Proteomes" id="UP000554837">
    <property type="component" value="Unassembled WGS sequence"/>
</dbReference>
<dbReference type="Gene3D" id="1.10.287.1150">
    <property type="entry name" value="TPP helical domain"/>
    <property type="match status" value="1"/>
</dbReference>
<comment type="cofactor">
    <cofactor evidence="1">
        <name>thiamine diphosphate</name>
        <dbReference type="ChEBI" id="CHEBI:58937"/>
    </cofactor>
</comment>
<dbReference type="Gene3D" id="3.40.50.11610">
    <property type="entry name" value="Multifunctional 2-oxoglutarate metabolism enzyme, C-terminal domain"/>
    <property type="match status" value="1"/>
</dbReference>
<dbReference type="NCBIfam" id="TIGR00239">
    <property type="entry name" value="2oxo_dh_E1"/>
    <property type="match status" value="1"/>
</dbReference>
<evidence type="ECO:0000256" key="9">
    <source>
        <dbReference type="ARBA" id="ARBA00023152"/>
    </source>
</evidence>
<dbReference type="GO" id="GO:0045252">
    <property type="term" value="C:oxoglutarate dehydrogenase complex"/>
    <property type="evidence" value="ECO:0007669"/>
    <property type="project" value="TreeGrafter"/>
</dbReference>
<reference evidence="13 14" key="1">
    <citation type="submission" date="2020-08" db="EMBL/GenBank/DDBJ databases">
        <title>Genomic Encyclopedia of Type Strains, Phase IV (KMG-IV): sequencing the most valuable type-strain genomes for metagenomic binning, comparative biology and taxonomic classification.</title>
        <authorList>
            <person name="Goeker M."/>
        </authorList>
    </citation>
    <scope>NUCLEOTIDE SEQUENCE [LARGE SCALE GENOMIC DNA]</scope>
    <source>
        <strain evidence="13 14">DSM 23958</strain>
    </source>
</reference>
<keyword evidence="9" id="KW-0324">Glycolysis</keyword>
<dbReference type="FunFam" id="3.40.50.12470:FF:000009">
    <property type="entry name" value="2-oxoglutarate dehydrogenase E1 component"/>
    <property type="match status" value="1"/>
</dbReference>
<dbReference type="Pfam" id="PF00676">
    <property type="entry name" value="E1_dh"/>
    <property type="match status" value="1"/>
</dbReference>
<feature type="domain" description="Transketolase-like pyrimidine-binding" evidence="12">
    <location>
        <begin position="608"/>
        <end position="805"/>
    </location>
</feature>
<evidence type="ECO:0000256" key="2">
    <source>
        <dbReference type="ARBA" id="ARBA00003906"/>
    </source>
</evidence>
<evidence type="ECO:0000256" key="3">
    <source>
        <dbReference type="ARBA" id="ARBA00006936"/>
    </source>
</evidence>
<sequence>MLWKPKREVSEMMQQYRSNSYLFGGNAPYVEEMYEAYLDNPGSVPDNWRAYFDALQNVPATDGTNSPDVAHAPVIESFAQRAKSNAFAAKASSADLAVARKQVHVQSLIAAYRFLGNRWAELDPLKRQERPKIPELEPAFYDLSEADMDLTFSAANTYFGGETMSLRAIHQALRETYCGSIGAEFMHCTDPGEKRWWQERLEKARGRPSFSAEKKKAILERLTAAEGLERYLHTKYVGQKRFSLEGGESFIAAMDELIRRAGENGVQEIVIGMAHRGRLNVLVNTLGKMPAELFAEFEGKKDIDLPAGDVKYHQGFSSDVSTPGGPVHLSLAFNPSHLEIVNPVVEGSVRARQDRRGDKEGRQVMPVLVHGDAAFGGQGVVQETLCMAQTRGYKTGGTVHIVINNQIGFTTSDPRDLRSTTYCSDVVKMIEAPVLHVNGDDPEAVVWAMQLAMDYRAEYRKDVVLDIVCFRKLGHNEQDTPALTQPLMYKKIAAHPGTRKVYGDKLVAQGALAADGPDEMVKAYRAAMDEGRHTVDPVLTNFKSKYATDWSPFLGKKWTDNCDTAIPSAEWKRLSEKLTTLPKDFAAHSLVAKVYADRAAMAKGDINVDWGMGEAMAFASLVASGYPVRLSGEDCGRGTFTHRHSVLHDQQRTNWDDGTYIPLQNVAEGQASFTVIDSILSEEAVLGFEYGYAAAEPNTLTIWEAQFGDFVNGAQVVIDQFIASGEVKWGRANGLTMMLPHGYEGQGPEHSSARLERFMQLAADNNMQIVQPTTASQIFHVLRRQMLRMFRKPLVIMTPKSLLRAKDATSPLIEFTKGEFKTVIGEVDASIKADKVKRVVVCSGKVVYDLHKKREEKKADDVAIVRVEQLYPFPHKAFAAELKKYPSATELVWCQDEPQNQGAWFFVQHYVHENMAEGQKLGYAGRPASASPACGYASLHQEQQKALLDQAFAKLKGFVLTK</sequence>
<comment type="similarity">
    <text evidence="3">Belongs to the alpha-ketoglutarate dehydrogenase family.</text>
</comment>
<dbReference type="FunFam" id="1.10.287.1150:FF:000004">
    <property type="entry name" value="2-oxoglutarate dehydrogenase E1 component"/>
    <property type="match status" value="1"/>
</dbReference>
<dbReference type="NCBIfam" id="NF006914">
    <property type="entry name" value="PRK09404.1"/>
    <property type="match status" value="1"/>
</dbReference>
<evidence type="ECO:0000256" key="7">
    <source>
        <dbReference type="ARBA" id="ARBA00023002"/>
    </source>
</evidence>
<dbReference type="InterPro" id="IPR042179">
    <property type="entry name" value="KGD_C_sf"/>
</dbReference>
<evidence type="ECO:0000256" key="10">
    <source>
        <dbReference type="ARBA" id="ARBA00030680"/>
    </source>
</evidence>
<evidence type="ECO:0000256" key="8">
    <source>
        <dbReference type="ARBA" id="ARBA00023052"/>
    </source>
</evidence>
<proteinExistence type="inferred from homology"/>
<dbReference type="Pfam" id="PF16078">
    <property type="entry name" value="2-oxogl_dehyd_N"/>
    <property type="match status" value="1"/>
</dbReference>
<keyword evidence="7 13" id="KW-0560">Oxidoreductase</keyword>
<dbReference type="InterPro" id="IPR032106">
    <property type="entry name" value="2-oxogl_dehyd_N"/>
</dbReference>
<comment type="catalytic activity">
    <reaction evidence="11">
        <text>N(6)-[(R)-lipoyl]-L-lysyl-[protein] + 2-oxoglutarate + H(+) = N(6)-[(R)-S(8)-succinyldihydrolipoyl]-L-lysyl-[protein] + CO2</text>
        <dbReference type="Rhea" id="RHEA:12188"/>
        <dbReference type="Rhea" id="RHEA-COMP:10474"/>
        <dbReference type="Rhea" id="RHEA-COMP:20092"/>
        <dbReference type="ChEBI" id="CHEBI:15378"/>
        <dbReference type="ChEBI" id="CHEBI:16526"/>
        <dbReference type="ChEBI" id="CHEBI:16810"/>
        <dbReference type="ChEBI" id="CHEBI:83099"/>
        <dbReference type="ChEBI" id="CHEBI:83120"/>
        <dbReference type="EC" id="1.2.4.2"/>
    </reaction>
</comment>
<evidence type="ECO:0000259" key="12">
    <source>
        <dbReference type="SMART" id="SM00861"/>
    </source>
</evidence>
<accession>A0A840S714</accession>
<evidence type="ECO:0000313" key="14">
    <source>
        <dbReference type="Proteomes" id="UP000554837"/>
    </source>
</evidence>
<dbReference type="GO" id="GO:0004591">
    <property type="term" value="F:oxoglutarate dehydrogenase (succinyl-transferring) activity"/>
    <property type="evidence" value="ECO:0007669"/>
    <property type="project" value="UniProtKB-EC"/>
</dbReference>
<gene>
    <name evidence="13" type="ORF">HNQ51_001564</name>
</gene>
<evidence type="ECO:0000256" key="5">
    <source>
        <dbReference type="ARBA" id="ARBA00012280"/>
    </source>
</evidence>
<evidence type="ECO:0000256" key="4">
    <source>
        <dbReference type="ARBA" id="ARBA00011301"/>
    </source>
</evidence>
<dbReference type="NCBIfam" id="NF008907">
    <property type="entry name" value="PRK12270.1"/>
    <property type="match status" value="1"/>
</dbReference>
<dbReference type="CDD" id="cd02016">
    <property type="entry name" value="TPP_E1_OGDC_like"/>
    <property type="match status" value="1"/>
</dbReference>
<dbReference type="GO" id="GO:0030976">
    <property type="term" value="F:thiamine pyrophosphate binding"/>
    <property type="evidence" value="ECO:0007669"/>
    <property type="project" value="InterPro"/>
</dbReference>
<comment type="caution">
    <text evidence="13">The sequence shown here is derived from an EMBL/GenBank/DDBJ whole genome shotgun (WGS) entry which is preliminary data.</text>
</comment>
<dbReference type="Gene3D" id="3.40.50.12470">
    <property type="match status" value="1"/>
</dbReference>
<dbReference type="InterPro" id="IPR029061">
    <property type="entry name" value="THDP-binding"/>
</dbReference>
<evidence type="ECO:0000256" key="11">
    <source>
        <dbReference type="ARBA" id="ARBA00051911"/>
    </source>
</evidence>
<dbReference type="GO" id="GO:0006096">
    <property type="term" value="P:glycolytic process"/>
    <property type="evidence" value="ECO:0007669"/>
    <property type="project" value="UniProtKB-KW"/>
</dbReference>
<dbReference type="Gene3D" id="3.40.50.970">
    <property type="match status" value="1"/>
</dbReference>
<evidence type="ECO:0000256" key="1">
    <source>
        <dbReference type="ARBA" id="ARBA00001964"/>
    </source>
</evidence>
<dbReference type="PANTHER" id="PTHR23152:SF4">
    <property type="entry name" value="2-OXOADIPATE DEHYDROGENASE COMPLEX COMPONENT E1"/>
    <property type="match status" value="1"/>
</dbReference>
<dbReference type="AlphaFoldDB" id="A0A840S714"/>
<organism evidence="13 14">
    <name type="scientific">Inhella inkyongensis</name>
    <dbReference type="NCBI Taxonomy" id="392593"/>
    <lineage>
        <taxon>Bacteria</taxon>
        <taxon>Pseudomonadati</taxon>
        <taxon>Pseudomonadota</taxon>
        <taxon>Betaproteobacteria</taxon>
        <taxon>Burkholderiales</taxon>
        <taxon>Sphaerotilaceae</taxon>
        <taxon>Inhella</taxon>
    </lineage>
</organism>
<dbReference type="InterPro" id="IPR001017">
    <property type="entry name" value="DH_E1"/>
</dbReference>
<evidence type="ECO:0000256" key="6">
    <source>
        <dbReference type="ARBA" id="ARBA00013321"/>
    </source>
</evidence>
<dbReference type="InterPro" id="IPR011603">
    <property type="entry name" value="2oxoglutarate_DH_E1"/>
</dbReference>
<dbReference type="SMART" id="SM00861">
    <property type="entry name" value="Transket_pyr"/>
    <property type="match status" value="1"/>
</dbReference>
<dbReference type="SUPFAM" id="SSF52518">
    <property type="entry name" value="Thiamin diphosphate-binding fold (THDP-binding)"/>
    <property type="match status" value="2"/>
</dbReference>
<dbReference type="GO" id="GO:0006099">
    <property type="term" value="P:tricarboxylic acid cycle"/>
    <property type="evidence" value="ECO:0007669"/>
    <property type="project" value="TreeGrafter"/>
</dbReference>
<dbReference type="GO" id="GO:0005829">
    <property type="term" value="C:cytosol"/>
    <property type="evidence" value="ECO:0007669"/>
    <property type="project" value="TreeGrafter"/>
</dbReference>
<dbReference type="Pfam" id="PF02779">
    <property type="entry name" value="Transket_pyr"/>
    <property type="match status" value="1"/>
</dbReference>
<dbReference type="EMBL" id="JACHHO010000002">
    <property type="protein sequence ID" value="MBB5204250.1"/>
    <property type="molecule type" value="Genomic_DNA"/>
</dbReference>
<comment type="subunit">
    <text evidence="4">Homodimer. Part of the 2-oxoglutarate dehydrogenase (OGDH) complex composed of E1 (2-oxoglutarate dehydrogenase), E2 (dihydrolipoamide succinyltransferase) and E3 (dihydrolipoamide dehydrogenase); the complex contains multiple copies of the three enzymatic components (E1, E2 and E3).</text>
</comment>
<name>A0A840S714_9BURK</name>
<keyword evidence="8" id="KW-0786">Thiamine pyrophosphate</keyword>
<dbReference type="PANTHER" id="PTHR23152">
    <property type="entry name" value="2-OXOGLUTARATE DEHYDROGENASE"/>
    <property type="match status" value="1"/>
</dbReference>
<keyword evidence="14" id="KW-1185">Reference proteome</keyword>
<dbReference type="EC" id="1.2.4.2" evidence="5"/>
<dbReference type="PIRSF" id="PIRSF000157">
    <property type="entry name" value="Oxoglu_dh_E1"/>
    <property type="match status" value="1"/>
</dbReference>
<dbReference type="InterPro" id="IPR005475">
    <property type="entry name" value="Transketolase-like_Pyr-bd"/>
</dbReference>
<evidence type="ECO:0000313" key="13">
    <source>
        <dbReference type="EMBL" id="MBB5204250.1"/>
    </source>
</evidence>
<dbReference type="Pfam" id="PF16870">
    <property type="entry name" value="OxoGdeHyase_C"/>
    <property type="match status" value="1"/>
</dbReference>
<protein>
    <recommendedName>
        <fullName evidence="6">2-oxoglutarate dehydrogenase E1 component</fullName>
        <ecNumber evidence="5">1.2.4.2</ecNumber>
    </recommendedName>
    <alternativeName>
        <fullName evidence="10">Alpha-ketoglutarate dehydrogenase</fullName>
    </alternativeName>
</protein>
<comment type="function">
    <text evidence="2">E1 component of the 2-oxoglutarate dehydrogenase (OGDH) complex which catalyzes the decarboxylation of 2-oxoglutarate, the first step in the conversion of 2-oxoglutarate to succinyl-CoA and CO(2).</text>
</comment>